<dbReference type="InterPro" id="IPR050415">
    <property type="entry name" value="MRET"/>
</dbReference>
<dbReference type="InterPro" id="IPR001433">
    <property type="entry name" value="OxRdtase_FAD/NAD-bd"/>
</dbReference>
<dbReference type="Pfam" id="PF00175">
    <property type="entry name" value="NAD_binding_1"/>
    <property type="match status" value="1"/>
</dbReference>
<dbReference type="Proteomes" id="UP000280698">
    <property type="component" value="Unassembled WGS sequence"/>
</dbReference>
<dbReference type="PRINTS" id="PR00410">
    <property type="entry name" value="PHEHYDRXLASE"/>
</dbReference>
<evidence type="ECO:0000259" key="2">
    <source>
        <dbReference type="Pfam" id="PF00175"/>
    </source>
</evidence>
<comment type="cofactor">
    <cofactor evidence="1">
        <name>FAD</name>
        <dbReference type="ChEBI" id="CHEBI:57692"/>
    </cofactor>
</comment>
<comment type="caution">
    <text evidence="3">The sequence shown here is derived from an EMBL/GenBank/DDBJ whole genome shotgun (WGS) entry which is preliminary data.</text>
</comment>
<reference evidence="3 4" key="1">
    <citation type="submission" date="2018-11" db="EMBL/GenBank/DDBJ databases">
        <title>Micromonospora sp. PPF5-17, a new actinomycetes isolated from a hot spring soil.</title>
        <authorList>
            <person name="Thawai C."/>
        </authorList>
    </citation>
    <scope>NUCLEOTIDE SEQUENCE [LARGE SCALE GENOMIC DNA]</scope>
    <source>
        <strain evidence="3 4">PPF5-17</strain>
    </source>
</reference>
<dbReference type="Gene3D" id="3.40.50.80">
    <property type="entry name" value="Nucleotide-binding domain of ferredoxin-NADP reductase (FNR) module"/>
    <property type="match status" value="1"/>
</dbReference>
<evidence type="ECO:0000313" key="4">
    <source>
        <dbReference type="Proteomes" id="UP000280698"/>
    </source>
</evidence>
<dbReference type="SUPFAM" id="SSF52343">
    <property type="entry name" value="Ferredoxin reductase-like, C-terminal NADP-linked domain"/>
    <property type="match status" value="1"/>
</dbReference>
<accession>A0ABX9WA63</accession>
<proteinExistence type="predicted"/>
<sequence length="146" mass="15462">GELLHLGPPVDTGLSLHGGDLLLIAGGTGLAPLRAIVEQVAADPDGRRVTVVAGSRDVAGLYDAVTLDRLQQANDWLTVVPAFSHDPLAEPRERGDALTVAIDHLHGEQQVYVCGPPAMLAGSRLRLLAAGVPADRIHLPERIPWR</sequence>
<evidence type="ECO:0000256" key="1">
    <source>
        <dbReference type="ARBA" id="ARBA00001974"/>
    </source>
</evidence>
<feature type="non-terminal residue" evidence="3">
    <location>
        <position position="1"/>
    </location>
</feature>
<organism evidence="3 4">
    <name type="scientific">Micromonospora solifontis</name>
    <dbReference type="NCBI Taxonomy" id="2487138"/>
    <lineage>
        <taxon>Bacteria</taxon>
        <taxon>Bacillati</taxon>
        <taxon>Actinomycetota</taxon>
        <taxon>Actinomycetes</taxon>
        <taxon>Micromonosporales</taxon>
        <taxon>Micromonosporaceae</taxon>
        <taxon>Micromonospora</taxon>
    </lineage>
</organism>
<dbReference type="PANTHER" id="PTHR47354">
    <property type="entry name" value="NADH OXIDOREDUCTASE HCR"/>
    <property type="match status" value="1"/>
</dbReference>
<dbReference type="InterPro" id="IPR039261">
    <property type="entry name" value="FNR_nucleotide-bd"/>
</dbReference>
<gene>
    <name evidence="3" type="ORF">EFE23_26995</name>
</gene>
<name>A0ABX9WA63_9ACTN</name>
<feature type="domain" description="Oxidoreductase FAD/NAD(P)-binding" evidence="2">
    <location>
        <begin position="23"/>
        <end position="122"/>
    </location>
</feature>
<evidence type="ECO:0000313" key="3">
    <source>
        <dbReference type="EMBL" id="RNL86719.1"/>
    </source>
</evidence>
<keyword evidence="4" id="KW-1185">Reference proteome</keyword>
<dbReference type="PANTHER" id="PTHR47354:SF5">
    <property type="entry name" value="PROTEIN RFBI"/>
    <property type="match status" value="1"/>
</dbReference>
<protein>
    <submittedName>
        <fullName evidence="3">Oxidoreductase</fullName>
    </submittedName>
</protein>
<dbReference type="EMBL" id="RJLN01000147">
    <property type="protein sequence ID" value="RNL86719.1"/>
    <property type="molecule type" value="Genomic_DNA"/>
</dbReference>